<dbReference type="KEGG" id="palh:B1H58_19175"/>
<dbReference type="GO" id="GO:0008270">
    <property type="term" value="F:zinc ion binding"/>
    <property type="evidence" value="ECO:0007669"/>
    <property type="project" value="UniProtKB-KW"/>
</dbReference>
<evidence type="ECO:0000256" key="2">
    <source>
        <dbReference type="ARBA" id="ARBA00022771"/>
    </source>
</evidence>
<keyword evidence="3" id="KW-0862">Zinc</keyword>
<dbReference type="Proteomes" id="UP000192900">
    <property type="component" value="Chromosome"/>
</dbReference>
<evidence type="ECO:0000256" key="4">
    <source>
        <dbReference type="PROSITE-ProRule" id="PRU00510"/>
    </source>
</evidence>
<dbReference type="PANTHER" id="PTHR38777:SF1">
    <property type="entry name" value="DNAK SUPPRESSOR PROTEIN"/>
    <property type="match status" value="1"/>
</dbReference>
<organism evidence="6 7">
    <name type="scientific">Pantoea alhagi</name>
    <dbReference type="NCBI Taxonomy" id="1891675"/>
    <lineage>
        <taxon>Bacteria</taxon>
        <taxon>Pseudomonadati</taxon>
        <taxon>Pseudomonadota</taxon>
        <taxon>Gammaproteobacteria</taxon>
        <taxon>Enterobacterales</taxon>
        <taxon>Erwiniaceae</taxon>
        <taxon>Pantoea</taxon>
    </lineage>
</organism>
<proteinExistence type="predicted"/>
<feature type="zinc finger region" description="dksA C4-type" evidence="4">
    <location>
        <begin position="39"/>
        <end position="63"/>
    </location>
</feature>
<gene>
    <name evidence="6" type="ORF">B1H58_19175</name>
</gene>
<dbReference type="NCBIfam" id="NF008243">
    <property type="entry name" value="PRK11019.1"/>
    <property type="match status" value="1"/>
</dbReference>
<keyword evidence="7" id="KW-1185">Reference proteome</keyword>
<keyword evidence="2" id="KW-0863">Zinc-finger</keyword>
<evidence type="ECO:0000256" key="1">
    <source>
        <dbReference type="ARBA" id="ARBA00022723"/>
    </source>
</evidence>
<feature type="domain" description="Zinc finger DksA/TraR C4-type" evidence="5">
    <location>
        <begin position="37"/>
        <end position="66"/>
    </location>
</feature>
<dbReference type="EMBL" id="CP019706">
    <property type="protein sequence ID" value="ARJ43962.1"/>
    <property type="molecule type" value="Genomic_DNA"/>
</dbReference>
<accession>A0A1W6BA46</accession>
<sequence>MASGWASDEAVNEQIDSTINDGVERVRQALGQGESERYCQECGEEISEARRKALKGVRFCLACQSEMDKKQQNLSLYNRRGSKDSQLR</sequence>
<dbReference type="PROSITE" id="PS51128">
    <property type="entry name" value="ZF_DKSA_2"/>
    <property type="match status" value="1"/>
</dbReference>
<dbReference type="OrthoDB" id="962301at2"/>
<dbReference type="InterPro" id="IPR000962">
    <property type="entry name" value="Znf_DskA_TraR"/>
</dbReference>
<dbReference type="Gene3D" id="1.20.120.910">
    <property type="entry name" value="DksA, coiled-coil domain"/>
    <property type="match status" value="1"/>
</dbReference>
<evidence type="ECO:0000313" key="7">
    <source>
        <dbReference type="Proteomes" id="UP000192900"/>
    </source>
</evidence>
<evidence type="ECO:0000256" key="3">
    <source>
        <dbReference type="ARBA" id="ARBA00022833"/>
    </source>
</evidence>
<dbReference type="PANTHER" id="PTHR38777">
    <property type="entry name" value="FELS-2 PROPHAGE PROTEIN"/>
    <property type="match status" value="1"/>
</dbReference>
<evidence type="ECO:0000313" key="6">
    <source>
        <dbReference type="EMBL" id="ARJ43962.1"/>
    </source>
</evidence>
<reference evidence="6 7" key="1">
    <citation type="submission" date="2017-02" db="EMBL/GenBank/DDBJ databases">
        <title>Complete genome sequence of the drought resistance-promoting endophyte Pantoea alhagi LTYR-11Z.</title>
        <authorList>
            <person name="Zhang L."/>
        </authorList>
    </citation>
    <scope>NUCLEOTIDE SEQUENCE [LARGE SCALE GENOMIC DNA]</scope>
    <source>
        <strain evidence="6 7">LTYR-11Z</strain>
    </source>
</reference>
<dbReference type="AlphaFoldDB" id="A0A1W6BA46"/>
<dbReference type="STRING" id="1891675.B1H58_19175"/>
<dbReference type="GO" id="GO:1900378">
    <property type="term" value="P:positive regulation of secondary metabolite biosynthetic process"/>
    <property type="evidence" value="ECO:0007669"/>
    <property type="project" value="TreeGrafter"/>
</dbReference>
<dbReference type="SUPFAM" id="SSF57716">
    <property type="entry name" value="Glucocorticoid receptor-like (DNA-binding domain)"/>
    <property type="match status" value="1"/>
</dbReference>
<name>A0A1W6BA46_9GAMM</name>
<evidence type="ECO:0000259" key="5">
    <source>
        <dbReference type="Pfam" id="PF01258"/>
    </source>
</evidence>
<dbReference type="RefSeq" id="WP_085072010.1">
    <property type="nucleotide sequence ID" value="NZ_CP019706.1"/>
</dbReference>
<dbReference type="Pfam" id="PF01258">
    <property type="entry name" value="zf-dskA_traR"/>
    <property type="match status" value="1"/>
</dbReference>
<protein>
    <recommendedName>
        <fullName evidence="5">Zinc finger DksA/TraR C4-type domain-containing protein</fullName>
    </recommendedName>
</protein>
<keyword evidence="1" id="KW-0479">Metal-binding</keyword>